<proteinExistence type="predicted"/>
<name>A0A813BQT6_9DINO</name>
<keyword evidence="2" id="KW-1185">Reference proteome</keyword>
<gene>
    <name evidence="1" type="ORF">SNEC2469_LOCUS31465</name>
</gene>
<evidence type="ECO:0000313" key="2">
    <source>
        <dbReference type="Proteomes" id="UP000601435"/>
    </source>
</evidence>
<dbReference type="EMBL" id="CAJNJA010076324">
    <property type="protein sequence ID" value="CAE7917513.1"/>
    <property type="molecule type" value="Genomic_DNA"/>
</dbReference>
<protein>
    <submittedName>
        <fullName evidence="1">Uncharacterized protein</fullName>
    </submittedName>
</protein>
<sequence>MPSDGRHGPRRAAGEDLEYEKLVEPIDEGEFWQGPLIVCWGAEELYATTSRTGAVRQKGHSCMPPFLKRRWYDAKATQVQVDVRNPLCVYASWKGAADQPEFPTAFVMVYFLLQALVPLEGRSVLQVVCSHGRNRSACIGVALSAILNLPIWLPTFGDAHSEWWAIARLPDEDIAYLKEL</sequence>
<dbReference type="Proteomes" id="UP000601435">
    <property type="component" value="Unassembled WGS sequence"/>
</dbReference>
<organism evidence="1 2">
    <name type="scientific">Symbiodinium necroappetens</name>
    <dbReference type="NCBI Taxonomy" id="1628268"/>
    <lineage>
        <taxon>Eukaryota</taxon>
        <taxon>Sar</taxon>
        <taxon>Alveolata</taxon>
        <taxon>Dinophyceae</taxon>
        <taxon>Suessiales</taxon>
        <taxon>Symbiodiniaceae</taxon>
        <taxon>Symbiodinium</taxon>
    </lineage>
</organism>
<reference evidence="1" key="1">
    <citation type="submission" date="2021-02" db="EMBL/GenBank/DDBJ databases">
        <authorList>
            <person name="Dougan E. K."/>
            <person name="Rhodes N."/>
            <person name="Thang M."/>
            <person name="Chan C."/>
        </authorList>
    </citation>
    <scope>NUCLEOTIDE SEQUENCE</scope>
</reference>
<evidence type="ECO:0000313" key="1">
    <source>
        <dbReference type="EMBL" id="CAE7917513.1"/>
    </source>
</evidence>
<dbReference type="AlphaFoldDB" id="A0A813BQT6"/>
<dbReference type="OrthoDB" id="443513at2759"/>
<feature type="non-terminal residue" evidence="1">
    <location>
        <position position="180"/>
    </location>
</feature>
<accession>A0A813BQT6</accession>
<comment type="caution">
    <text evidence="1">The sequence shown here is derived from an EMBL/GenBank/DDBJ whole genome shotgun (WGS) entry which is preliminary data.</text>
</comment>